<organism evidence="22 23">
    <name type="scientific">Aristolochia fimbriata</name>
    <name type="common">White veined hardy Dutchman's pipe vine</name>
    <dbReference type="NCBI Taxonomy" id="158543"/>
    <lineage>
        <taxon>Eukaryota</taxon>
        <taxon>Viridiplantae</taxon>
        <taxon>Streptophyta</taxon>
        <taxon>Embryophyta</taxon>
        <taxon>Tracheophyta</taxon>
        <taxon>Spermatophyta</taxon>
        <taxon>Magnoliopsida</taxon>
        <taxon>Magnoliidae</taxon>
        <taxon>Piperales</taxon>
        <taxon>Aristolochiaceae</taxon>
        <taxon>Aristolochia</taxon>
    </lineage>
</organism>
<dbReference type="SMART" id="SM00220">
    <property type="entry name" value="S_TKc"/>
    <property type="match status" value="1"/>
</dbReference>
<protein>
    <recommendedName>
        <fullName evidence="2">non-specific serine/threonine protein kinase</fullName>
        <ecNumber evidence="2">2.7.11.1</ecNumber>
    </recommendedName>
</protein>
<evidence type="ECO:0000256" key="12">
    <source>
        <dbReference type="ARBA" id="ARBA00022840"/>
    </source>
</evidence>
<keyword evidence="8" id="KW-0732">Signal</keyword>
<dbReference type="InterPro" id="IPR000719">
    <property type="entry name" value="Prot_kinase_dom"/>
</dbReference>
<feature type="transmembrane region" description="Helical" evidence="20">
    <location>
        <begin position="341"/>
        <end position="364"/>
    </location>
</feature>
<evidence type="ECO:0000256" key="15">
    <source>
        <dbReference type="ARBA" id="ARBA00023170"/>
    </source>
</evidence>
<evidence type="ECO:0000256" key="4">
    <source>
        <dbReference type="ARBA" id="ARBA00022553"/>
    </source>
</evidence>
<evidence type="ECO:0000256" key="9">
    <source>
        <dbReference type="ARBA" id="ARBA00022737"/>
    </source>
</evidence>
<dbReference type="FunFam" id="2.60.120.430:FF:000004">
    <property type="entry name" value="Putative leucine-rich repeat receptor-like serine/threonine-protein kinase"/>
    <property type="match status" value="1"/>
</dbReference>
<evidence type="ECO:0000256" key="8">
    <source>
        <dbReference type="ARBA" id="ARBA00022729"/>
    </source>
</evidence>
<evidence type="ECO:0000313" key="23">
    <source>
        <dbReference type="Proteomes" id="UP000825729"/>
    </source>
</evidence>
<dbReference type="PANTHER" id="PTHR48006:SF60">
    <property type="entry name" value="PROTEIN KINASE DOMAIN-CONTAINING PROTEIN"/>
    <property type="match status" value="1"/>
</dbReference>
<evidence type="ECO:0000256" key="10">
    <source>
        <dbReference type="ARBA" id="ARBA00022741"/>
    </source>
</evidence>
<comment type="caution">
    <text evidence="22">The sequence shown here is derived from an EMBL/GenBank/DDBJ whole genome shotgun (WGS) entry which is preliminary data.</text>
</comment>
<keyword evidence="3" id="KW-0723">Serine/threonine-protein kinase</keyword>
<keyword evidence="4" id="KW-0597">Phosphoprotein</keyword>
<evidence type="ECO:0000256" key="5">
    <source>
        <dbReference type="ARBA" id="ARBA00022614"/>
    </source>
</evidence>
<gene>
    <name evidence="22" type="ORF">H6P81_014293</name>
</gene>
<dbReference type="InterPro" id="IPR032675">
    <property type="entry name" value="LRR_dom_sf"/>
</dbReference>
<keyword evidence="11" id="KW-0418">Kinase</keyword>
<dbReference type="FunFam" id="1.10.510.10:FF:000044">
    <property type="entry name" value="Putative LRR receptor-like serine/threonine-protein kinase"/>
    <property type="match status" value="1"/>
</dbReference>
<dbReference type="PANTHER" id="PTHR48006">
    <property type="entry name" value="LEUCINE-RICH REPEAT-CONTAINING PROTEIN DDB_G0281931-RELATED"/>
    <property type="match status" value="1"/>
</dbReference>
<feature type="compositionally biased region" description="Polar residues" evidence="19">
    <location>
        <begin position="704"/>
        <end position="713"/>
    </location>
</feature>
<keyword evidence="6" id="KW-0808">Transferase</keyword>
<dbReference type="EMBL" id="JAINDJ010000005">
    <property type="protein sequence ID" value="KAG9448165.1"/>
    <property type="molecule type" value="Genomic_DNA"/>
</dbReference>
<evidence type="ECO:0000256" key="18">
    <source>
        <dbReference type="ARBA" id="ARBA00048679"/>
    </source>
</evidence>
<dbReference type="Pfam" id="PF11721">
    <property type="entry name" value="Malectin"/>
    <property type="match status" value="1"/>
</dbReference>
<evidence type="ECO:0000256" key="7">
    <source>
        <dbReference type="ARBA" id="ARBA00022692"/>
    </source>
</evidence>
<keyword evidence="15" id="KW-0675">Receptor</keyword>
<dbReference type="CDD" id="cd14066">
    <property type="entry name" value="STKc_IRAK"/>
    <property type="match status" value="1"/>
</dbReference>
<comment type="catalytic activity">
    <reaction evidence="17">
        <text>L-threonyl-[protein] + ATP = O-phospho-L-threonyl-[protein] + ADP + H(+)</text>
        <dbReference type="Rhea" id="RHEA:46608"/>
        <dbReference type="Rhea" id="RHEA-COMP:11060"/>
        <dbReference type="Rhea" id="RHEA-COMP:11605"/>
        <dbReference type="ChEBI" id="CHEBI:15378"/>
        <dbReference type="ChEBI" id="CHEBI:30013"/>
        <dbReference type="ChEBI" id="CHEBI:30616"/>
        <dbReference type="ChEBI" id="CHEBI:61977"/>
        <dbReference type="ChEBI" id="CHEBI:456216"/>
        <dbReference type="EC" id="2.7.11.1"/>
    </reaction>
</comment>
<name>A0AAV7EJ82_ARIFI</name>
<evidence type="ECO:0000259" key="21">
    <source>
        <dbReference type="PROSITE" id="PS50011"/>
    </source>
</evidence>
<dbReference type="Pfam" id="PF07714">
    <property type="entry name" value="PK_Tyr_Ser-Thr"/>
    <property type="match status" value="1"/>
</dbReference>
<dbReference type="GO" id="GO:0005524">
    <property type="term" value="F:ATP binding"/>
    <property type="evidence" value="ECO:0007669"/>
    <property type="project" value="UniProtKB-KW"/>
</dbReference>
<dbReference type="InterPro" id="IPR001245">
    <property type="entry name" value="Ser-Thr/Tyr_kinase_cat_dom"/>
</dbReference>
<dbReference type="SUPFAM" id="SSF56112">
    <property type="entry name" value="Protein kinase-like (PK-like)"/>
    <property type="match status" value="1"/>
</dbReference>
<reference evidence="22 23" key="1">
    <citation type="submission" date="2021-07" db="EMBL/GenBank/DDBJ databases">
        <title>The Aristolochia fimbriata genome: insights into angiosperm evolution, floral development and chemical biosynthesis.</title>
        <authorList>
            <person name="Jiao Y."/>
        </authorList>
    </citation>
    <scope>NUCLEOTIDE SEQUENCE [LARGE SCALE GENOMIC DNA]</scope>
    <source>
        <strain evidence="22">IBCAS-2021</strain>
        <tissue evidence="22">Leaf</tissue>
    </source>
</reference>
<keyword evidence="16" id="KW-0325">Glycoprotein</keyword>
<dbReference type="EC" id="2.7.11.1" evidence="2"/>
<feature type="domain" description="Protein kinase" evidence="21">
    <location>
        <begin position="400"/>
        <end position="669"/>
    </location>
</feature>
<evidence type="ECO:0000313" key="22">
    <source>
        <dbReference type="EMBL" id="KAG9448165.1"/>
    </source>
</evidence>
<evidence type="ECO:0000256" key="19">
    <source>
        <dbReference type="SAM" id="MobiDB-lite"/>
    </source>
</evidence>
<dbReference type="AlphaFoldDB" id="A0AAV7EJ82"/>
<evidence type="ECO:0000256" key="11">
    <source>
        <dbReference type="ARBA" id="ARBA00022777"/>
    </source>
</evidence>
<dbReference type="Pfam" id="PF13855">
    <property type="entry name" value="LRR_8"/>
    <property type="match status" value="1"/>
</dbReference>
<dbReference type="PROSITE" id="PS00108">
    <property type="entry name" value="PROTEIN_KINASE_ST"/>
    <property type="match status" value="1"/>
</dbReference>
<evidence type="ECO:0000256" key="20">
    <source>
        <dbReference type="SAM" id="Phobius"/>
    </source>
</evidence>
<dbReference type="InterPro" id="IPR051824">
    <property type="entry name" value="LRR_Rcpt-Like_S/T_Kinase"/>
</dbReference>
<evidence type="ECO:0000256" key="1">
    <source>
        <dbReference type="ARBA" id="ARBA00004479"/>
    </source>
</evidence>
<keyword evidence="23" id="KW-1185">Reference proteome</keyword>
<dbReference type="Gene3D" id="3.80.10.10">
    <property type="entry name" value="Ribonuclease Inhibitor"/>
    <property type="match status" value="1"/>
</dbReference>
<evidence type="ECO:0000256" key="17">
    <source>
        <dbReference type="ARBA" id="ARBA00047899"/>
    </source>
</evidence>
<evidence type="ECO:0000256" key="14">
    <source>
        <dbReference type="ARBA" id="ARBA00023136"/>
    </source>
</evidence>
<dbReference type="InterPro" id="IPR011009">
    <property type="entry name" value="Kinase-like_dom_sf"/>
</dbReference>
<evidence type="ECO:0000256" key="3">
    <source>
        <dbReference type="ARBA" id="ARBA00022527"/>
    </source>
</evidence>
<feature type="region of interest" description="Disordered" evidence="19">
    <location>
        <begin position="678"/>
        <end position="713"/>
    </location>
</feature>
<accession>A0AAV7EJ82</accession>
<proteinExistence type="predicted"/>
<dbReference type="PROSITE" id="PS50011">
    <property type="entry name" value="PROTEIN_KINASE_DOM"/>
    <property type="match status" value="1"/>
</dbReference>
<sequence>MKLFRRVVLRNCSISGQIPLYIASVMGSLCVLDLSFNSLSGKIPSNFDDLQSLKYLYLNNNKLTGEVLRYLNNNKLTGEVPSWVFLTPTNIDISNNDFTGSSQPSSCQIGSVNFAASYSSTNGKSTASCLKKNLPCSGKPQYYSLFINCGGSKLADKHEYEEDSSPVGPSAFFTTGRWAYSSTGHCMDNSMATFIATNASALNNANPNLYTTARTAPISLKYYGLCLLNGICTVSLHFAEIIFTADQTFSGIGRRVFDVSVQGVRVLKDFNIENRAGGPGRALVLNFIAKVTSNTLEIHLYWAGKGTTSVPFKGVYGPLISAISVTPNFVPHFRRRHKVPIGAIIGIAVAASAVALFVSVFLWVKRFFEGTILADEALKSMQLKTGYFSLKDIKAATDNFSSANKIGEGGFGPVYKGKLPDGSVIAVKQLSSKSKQGDREFLTEIGMISALQHPNLVKLYGCCAEGNQLMSIISGSVKCRLRLNWETRYKICKGIAKGLAYLHEESRLKIVHRDIKATNVLLDADLNAKISDFGLAKLAEDESTHISTRIAGTRGYMAPEYAMRGHLTSKADVYSFGVVLLEIVSGKSNTNYRNDDKFAHLLDWAIALEKEGKLLELVDPGLKSSYSAEEATRILQLALLCTNTSPNLRPSMSTVVSMLEGKVAVRVLLECGSFSEDSQKHSTVMDGPSLDSSASFANRKEKSSSIPSTSDLA</sequence>
<dbReference type="Gene3D" id="2.60.120.430">
    <property type="entry name" value="Galactose-binding lectin"/>
    <property type="match status" value="1"/>
</dbReference>
<dbReference type="GO" id="GO:0016020">
    <property type="term" value="C:membrane"/>
    <property type="evidence" value="ECO:0007669"/>
    <property type="project" value="UniProtKB-SubCell"/>
</dbReference>
<keyword evidence="9" id="KW-0677">Repeat</keyword>
<dbReference type="GO" id="GO:0004674">
    <property type="term" value="F:protein serine/threonine kinase activity"/>
    <property type="evidence" value="ECO:0007669"/>
    <property type="project" value="UniProtKB-KW"/>
</dbReference>
<keyword evidence="7 20" id="KW-0812">Transmembrane</keyword>
<dbReference type="Gene3D" id="1.10.510.10">
    <property type="entry name" value="Transferase(Phosphotransferase) domain 1"/>
    <property type="match status" value="1"/>
</dbReference>
<keyword evidence="14 20" id="KW-0472">Membrane</keyword>
<evidence type="ECO:0000256" key="16">
    <source>
        <dbReference type="ARBA" id="ARBA00023180"/>
    </source>
</evidence>
<comment type="subcellular location">
    <subcellularLocation>
        <location evidence="1">Membrane</location>
        <topology evidence="1">Single-pass type I membrane protein</topology>
    </subcellularLocation>
</comment>
<dbReference type="FunFam" id="3.30.200.20:FF:000217">
    <property type="entry name" value="probable LRR receptor-like serine/threonine-protein kinase At1g53430"/>
    <property type="match status" value="1"/>
</dbReference>
<dbReference type="SUPFAM" id="SSF52058">
    <property type="entry name" value="L domain-like"/>
    <property type="match status" value="1"/>
</dbReference>
<keyword evidence="10" id="KW-0547">Nucleotide-binding</keyword>
<dbReference type="Gene3D" id="3.30.200.20">
    <property type="entry name" value="Phosphorylase Kinase, domain 1"/>
    <property type="match status" value="1"/>
</dbReference>
<keyword evidence="12" id="KW-0067">ATP-binding</keyword>
<evidence type="ECO:0000256" key="6">
    <source>
        <dbReference type="ARBA" id="ARBA00022679"/>
    </source>
</evidence>
<evidence type="ECO:0000256" key="13">
    <source>
        <dbReference type="ARBA" id="ARBA00022989"/>
    </source>
</evidence>
<dbReference type="InterPro" id="IPR008271">
    <property type="entry name" value="Ser/Thr_kinase_AS"/>
</dbReference>
<evidence type="ECO:0000256" key="2">
    <source>
        <dbReference type="ARBA" id="ARBA00012513"/>
    </source>
</evidence>
<keyword evidence="5" id="KW-0433">Leucine-rich repeat</keyword>
<dbReference type="Proteomes" id="UP000825729">
    <property type="component" value="Unassembled WGS sequence"/>
</dbReference>
<dbReference type="InterPro" id="IPR001611">
    <property type="entry name" value="Leu-rich_rpt"/>
</dbReference>
<keyword evidence="13 20" id="KW-1133">Transmembrane helix</keyword>
<comment type="catalytic activity">
    <reaction evidence="18">
        <text>L-seryl-[protein] + ATP = O-phospho-L-seryl-[protein] + ADP + H(+)</text>
        <dbReference type="Rhea" id="RHEA:17989"/>
        <dbReference type="Rhea" id="RHEA-COMP:9863"/>
        <dbReference type="Rhea" id="RHEA-COMP:11604"/>
        <dbReference type="ChEBI" id="CHEBI:15378"/>
        <dbReference type="ChEBI" id="CHEBI:29999"/>
        <dbReference type="ChEBI" id="CHEBI:30616"/>
        <dbReference type="ChEBI" id="CHEBI:83421"/>
        <dbReference type="ChEBI" id="CHEBI:456216"/>
        <dbReference type="EC" id="2.7.11.1"/>
    </reaction>
</comment>
<dbReference type="InterPro" id="IPR021720">
    <property type="entry name" value="Malectin_dom"/>
</dbReference>